<evidence type="ECO:0000313" key="2">
    <source>
        <dbReference type="Proteomes" id="UP001279734"/>
    </source>
</evidence>
<comment type="caution">
    <text evidence="1">The sequence shown here is derived from an EMBL/GenBank/DDBJ whole genome shotgun (WGS) entry which is preliminary data.</text>
</comment>
<gene>
    <name evidence="1" type="ORF">Nepgr_004744</name>
</gene>
<accession>A0AAD3S1Y7</accession>
<dbReference type="EMBL" id="BSYO01000004">
    <property type="protein sequence ID" value="GMH02905.1"/>
    <property type="molecule type" value="Genomic_DNA"/>
</dbReference>
<organism evidence="1 2">
    <name type="scientific">Nepenthes gracilis</name>
    <name type="common">Slender pitcher plant</name>
    <dbReference type="NCBI Taxonomy" id="150966"/>
    <lineage>
        <taxon>Eukaryota</taxon>
        <taxon>Viridiplantae</taxon>
        <taxon>Streptophyta</taxon>
        <taxon>Embryophyta</taxon>
        <taxon>Tracheophyta</taxon>
        <taxon>Spermatophyta</taxon>
        <taxon>Magnoliopsida</taxon>
        <taxon>eudicotyledons</taxon>
        <taxon>Gunneridae</taxon>
        <taxon>Pentapetalae</taxon>
        <taxon>Caryophyllales</taxon>
        <taxon>Nepenthaceae</taxon>
        <taxon>Nepenthes</taxon>
    </lineage>
</organism>
<sequence>MGASLKVLYIDKIVSAAPRCIIDEFLQYTVTICAAWQCALLGGRVYDLCSWPLSVTSSFVSQFLLNCRLSIINQMPHEA</sequence>
<reference evidence="1" key="1">
    <citation type="submission" date="2023-05" db="EMBL/GenBank/DDBJ databases">
        <title>Nepenthes gracilis genome sequencing.</title>
        <authorList>
            <person name="Fukushima K."/>
        </authorList>
    </citation>
    <scope>NUCLEOTIDE SEQUENCE</scope>
    <source>
        <strain evidence="1">SING2019-196</strain>
    </source>
</reference>
<dbReference type="Proteomes" id="UP001279734">
    <property type="component" value="Unassembled WGS sequence"/>
</dbReference>
<dbReference type="AlphaFoldDB" id="A0AAD3S1Y7"/>
<proteinExistence type="predicted"/>
<evidence type="ECO:0000313" key="1">
    <source>
        <dbReference type="EMBL" id="GMH02905.1"/>
    </source>
</evidence>
<keyword evidence="2" id="KW-1185">Reference proteome</keyword>
<protein>
    <submittedName>
        <fullName evidence="1">Uncharacterized protein</fullName>
    </submittedName>
</protein>
<name>A0AAD3S1Y7_NEPGR</name>